<dbReference type="CDD" id="cd07731">
    <property type="entry name" value="ComA-like_MBL-fold"/>
    <property type="match status" value="1"/>
</dbReference>
<dbReference type="STRING" id="1817841.A3B10_01910"/>
<comment type="caution">
    <text evidence="2">The sequence shown here is derived from an EMBL/GenBank/DDBJ whole genome shotgun (WGS) entry which is preliminary data.</text>
</comment>
<dbReference type="SUPFAM" id="SSF56281">
    <property type="entry name" value="Metallo-hydrolase/oxidoreductase"/>
    <property type="match status" value="1"/>
</dbReference>
<dbReference type="Proteomes" id="UP000177281">
    <property type="component" value="Unassembled WGS sequence"/>
</dbReference>
<dbReference type="AlphaFoldDB" id="A0A1F5Q2L5"/>
<proteinExistence type="predicted"/>
<reference evidence="2 3" key="1">
    <citation type="journal article" date="2016" name="Nat. Commun.">
        <title>Thousands of microbial genomes shed light on interconnected biogeochemical processes in an aquifer system.</title>
        <authorList>
            <person name="Anantharaman K."/>
            <person name="Brown C.T."/>
            <person name="Hug L.A."/>
            <person name="Sharon I."/>
            <person name="Castelle C.J."/>
            <person name="Probst A.J."/>
            <person name="Thomas B.C."/>
            <person name="Singh A."/>
            <person name="Wilkins M.J."/>
            <person name="Karaoz U."/>
            <person name="Brodie E.L."/>
            <person name="Williams K.H."/>
            <person name="Hubbard S.S."/>
            <person name="Banfield J.F."/>
        </authorList>
    </citation>
    <scope>NUCLEOTIDE SEQUENCE [LARGE SCALE GENOMIC DNA]</scope>
</reference>
<evidence type="ECO:0000313" key="2">
    <source>
        <dbReference type="EMBL" id="OGE96419.1"/>
    </source>
</evidence>
<dbReference type="PANTHER" id="PTHR30619:SF1">
    <property type="entry name" value="RECOMBINATION PROTEIN 2"/>
    <property type="match status" value="1"/>
</dbReference>
<name>A0A1F5Q2L5_9BACT</name>
<gene>
    <name evidence="2" type="ORF">A3B10_01910</name>
</gene>
<dbReference type="InterPro" id="IPR036866">
    <property type="entry name" value="RibonucZ/Hydroxyglut_hydro"/>
</dbReference>
<dbReference type="InterPro" id="IPR035681">
    <property type="entry name" value="ComA-like_MBL"/>
</dbReference>
<sequence length="295" mass="33321">MDTQIKNFLKFLIFPLALLLVVVFVADAQIHPDYLLHINFYDVGQGDAVFIQTYQGNQIVLDGGPSDKILSLLGKDMPFFDRTIELMIMSHPHEDHIIGLIDILKRFEVKKILLPEVDFNSTAFLEFIRLIDEKQVEKIYAYEGERIWLDNATVLDIYYPPPGAMKADNNPSKSKGEIEPNDASIVGKLSFGKSRILFTGDAGADIENKIIPKYNLDADILKVGHQGSRFSTSEEFLQEVTPQFAVIMVGKNNYGHPTQEVLDKLAAANAQILRTDLDHTIRFTFDGFFAKLVRN</sequence>
<protein>
    <recommendedName>
        <fullName evidence="1">Metallo-beta-lactamase domain-containing protein</fullName>
    </recommendedName>
</protein>
<feature type="domain" description="Metallo-beta-lactamase" evidence="1">
    <location>
        <begin position="45"/>
        <end position="251"/>
    </location>
</feature>
<evidence type="ECO:0000313" key="3">
    <source>
        <dbReference type="Proteomes" id="UP000177281"/>
    </source>
</evidence>
<dbReference type="InterPro" id="IPR001279">
    <property type="entry name" value="Metallo-B-lactamas"/>
</dbReference>
<dbReference type="Pfam" id="PF00753">
    <property type="entry name" value="Lactamase_B"/>
    <property type="match status" value="1"/>
</dbReference>
<dbReference type="SMART" id="SM00849">
    <property type="entry name" value="Lactamase_B"/>
    <property type="match status" value="1"/>
</dbReference>
<dbReference type="Gene3D" id="3.60.15.10">
    <property type="entry name" value="Ribonuclease Z/Hydroxyacylglutathione hydrolase-like"/>
    <property type="match status" value="1"/>
</dbReference>
<accession>A0A1F5Q2L5</accession>
<dbReference type="PANTHER" id="PTHR30619">
    <property type="entry name" value="DNA INTERNALIZATION/COMPETENCE PROTEIN COMEC/REC2"/>
    <property type="match status" value="1"/>
</dbReference>
<dbReference type="EMBL" id="MFFB01000005">
    <property type="protein sequence ID" value="OGE96419.1"/>
    <property type="molecule type" value="Genomic_DNA"/>
</dbReference>
<organism evidence="2 3">
    <name type="scientific">Candidatus Doudnabacteria bacterium RIFCSPLOWO2_01_FULL_44_21</name>
    <dbReference type="NCBI Taxonomy" id="1817841"/>
    <lineage>
        <taxon>Bacteria</taxon>
        <taxon>Candidatus Doudnaibacteriota</taxon>
    </lineage>
</organism>
<evidence type="ECO:0000259" key="1">
    <source>
        <dbReference type="SMART" id="SM00849"/>
    </source>
</evidence>
<dbReference type="InterPro" id="IPR052159">
    <property type="entry name" value="Competence_DNA_uptake"/>
</dbReference>